<proteinExistence type="predicted"/>
<name>A0A850R991_9LACO</name>
<feature type="transmembrane region" description="Helical" evidence="1">
    <location>
        <begin position="87"/>
        <end position="107"/>
    </location>
</feature>
<dbReference type="EMBL" id="JABZEC010000002">
    <property type="protein sequence ID" value="NVY95966.1"/>
    <property type="molecule type" value="Genomic_DNA"/>
</dbReference>
<feature type="transmembrane region" description="Helical" evidence="1">
    <location>
        <begin position="12"/>
        <end position="30"/>
    </location>
</feature>
<feature type="transmembrane region" description="Helical" evidence="1">
    <location>
        <begin position="119"/>
        <end position="141"/>
    </location>
</feature>
<dbReference type="AlphaFoldDB" id="A0A850R991"/>
<reference evidence="2 3" key="1">
    <citation type="submission" date="2020-06" db="EMBL/GenBank/DDBJ databases">
        <authorList>
            <person name="Kang J."/>
        </authorList>
    </citation>
    <scope>NUCLEOTIDE SEQUENCE [LARGE SCALE GENOMIC DNA]</scope>
    <source>
        <strain evidence="2 3">DCY120</strain>
    </source>
</reference>
<feature type="transmembrane region" description="Helical" evidence="1">
    <location>
        <begin position="50"/>
        <end position="75"/>
    </location>
</feature>
<keyword evidence="1" id="KW-1133">Transmembrane helix</keyword>
<evidence type="ECO:0000313" key="2">
    <source>
        <dbReference type="EMBL" id="NVY95966.1"/>
    </source>
</evidence>
<dbReference type="Proteomes" id="UP000563523">
    <property type="component" value="Unassembled WGS sequence"/>
</dbReference>
<keyword evidence="1" id="KW-0812">Transmembrane</keyword>
<evidence type="ECO:0000313" key="3">
    <source>
        <dbReference type="Proteomes" id="UP000563523"/>
    </source>
</evidence>
<sequence length="193" mass="22488">MNFQAINKKIRVQYLSILGLAIFISVWCIFSSPNNYDIVKMLIRSNFPVLFSQIILLSLMSWQILTFKSVAIMVGVRQKTEYVQKQLLFIVLLETSIYFGVYYVSFFLTGRKAFIDGSFVIGILILLLRFSFMIILAIIIAGIYQFSYPGVLIIFSILANLGYHYIFEMQYLLIQYSKIYDPVYRALHHIHMS</sequence>
<comment type="caution">
    <text evidence="2">The sequence shown here is derived from an EMBL/GenBank/DDBJ whole genome shotgun (WGS) entry which is preliminary data.</text>
</comment>
<organism evidence="2 3">
    <name type="scientific">Bombilactobacillus apium</name>
    <dbReference type="NCBI Taxonomy" id="2675299"/>
    <lineage>
        <taxon>Bacteria</taxon>
        <taxon>Bacillati</taxon>
        <taxon>Bacillota</taxon>
        <taxon>Bacilli</taxon>
        <taxon>Lactobacillales</taxon>
        <taxon>Lactobacillaceae</taxon>
        <taxon>Bombilactobacillus</taxon>
    </lineage>
</organism>
<keyword evidence="3" id="KW-1185">Reference proteome</keyword>
<protein>
    <submittedName>
        <fullName evidence="2">Uncharacterized protein</fullName>
    </submittedName>
</protein>
<accession>A0A850R991</accession>
<dbReference type="RefSeq" id="WP_176942137.1">
    <property type="nucleotide sequence ID" value="NZ_JABZEC010000002.1"/>
</dbReference>
<evidence type="ECO:0000256" key="1">
    <source>
        <dbReference type="SAM" id="Phobius"/>
    </source>
</evidence>
<gene>
    <name evidence="2" type="ORF">HU830_02005</name>
</gene>
<keyword evidence="1" id="KW-0472">Membrane</keyword>
<feature type="transmembrane region" description="Helical" evidence="1">
    <location>
        <begin position="148"/>
        <end position="167"/>
    </location>
</feature>